<feature type="transmembrane region" description="Helical" evidence="6">
    <location>
        <begin position="201"/>
        <end position="225"/>
    </location>
</feature>
<dbReference type="SUPFAM" id="SSF81342">
    <property type="entry name" value="Transmembrane di-heme cytochromes"/>
    <property type="match status" value="1"/>
</dbReference>
<dbReference type="PANTHER" id="PTHR30485:SF1">
    <property type="entry name" value="CYTOCHROME YDHU-RELATED"/>
    <property type="match status" value="1"/>
</dbReference>
<feature type="transmembrane region" description="Helical" evidence="6">
    <location>
        <begin position="134"/>
        <end position="156"/>
    </location>
</feature>
<dbReference type="GO" id="GO:0005886">
    <property type="term" value="C:plasma membrane"/>
    <property type="evidence" value="ECO:0007669"/>
    <property type="project" value="UniProtKB-SubCell"/>
</dbReference>
<organism evidence="8 9">
    <name type="scientific">Telluria aromaticivorans</name>
    <dbReference type="NCBI Taxonomy" id="2725995"/>
    <lineage>
        <taxon>Bacteria</taxon>
        <taxon>Pseudomonadati</taxon>
        <taxon>Pseudomonadota</taxon>
        <taxon>Betaproteobacteria</taxon>
        <taxon>Burkholderiales</taxon>
        <taxon>Oxalobacteraceae</taxon>
        <taxon>Telluria group</taxon>
        <taxon>Telluria</taxon>
    </lineage>
</organism>
<dbReference type="PANTHER" id="PTHR30485">
    <property type="entry name" value="NI/FE-HYDROGENASE 1 B-TYPE CYTOCHROME SUBUNIT"/>
    <property type="match status" value="1"/>
</dbReference>
<evidence type="ECO:0000313" key="9">
    <source>
        <dbReference type="Proteomes" id="UP000533905"/>
    </source>
</evidence>
<dbReference type="InterPro" id="IPR051542">
    <property type="entry name" value="Hydrogenase_cytochrome"/>
</dbReference>
<dbReference type="GO" id="GO:0009055">
    <property type="term" value="F:electron transfer activity"/>
    <property type="evidence" value="ECO:0007669"/>
    <property type="project" value="InterPro"/>
</dbReference>
<comment type="subcellular location">
    <subcellularLocation>
        <location evidence="1">Cell membrane</location>
        <topology evidence="1">Multi-pass membrane protein</topology>
    </subcellularLocation>
</comment>
<feature type="domain" description="Cytochrome b561 bacterial/Ni-hydrogenase" evidence="7">
    <location>
        <begin position="10"/>
        <end position="279"/>
    </location>
</feature>
<evidence type="ECO:0000256" key="6">
    <source>
        <dbReference type="SAM" id="Phobius"/>
    </source>
</evidence>
<keyword evidence="4 6" id="KW-1133">Transmembrane helix</keyword>
<dbReference type="InterPro" id="IPR011577">
    <property type="entry name" value="Cyt_b561_bac/Ni-Hgenase"/>
</dbReference>
<gene>
    <name evidence="8" type="ORF">HGB41_17280</name>
</gene>
<accession>A0A7Y2K1B2</accession>
<evidence type="ECO:0000259" key="7">
    <source>
        <dbReference type="Pfam" id="PF01292"/>
    </source>
</evidence>
<keyword evidence="5 6" id="KW-0472">Membrane</keyword>
<evidence type="ECO:0000256" key="3">
    <source>
        <dbReference type="ARBA" id="ARBA00022692"/>
    </source>
</evidence>
<feature type="transmembrane region" description="Helical" evidence="6">
    <location>
        <begin position="245"/>
        <end position="266"/>
    </location>
</feature>
<evidence type="ECO:0000256" key="4">
    <source>
        <dbReference type="ARBA" id="ARBA00022989"/>
    </source>
</evidence>
<proteinExistence type="predicted"/>
<reference evidence="8 9" key="1">
    <citation type="submission" date="2020-04" db="EMBL/GenBank/DDBJ databases">
        <title>Massilia sp. nov., a cold adapted bacteria isolated from Arctic soil.</title>
        <authorList>
            <person name="Son J."/>
            <person name="Ka J.-O."/>
        </authorList>
    </citation>
    <scope>NUCLEOTIDE SEQUENCE [LARGE SCALE GENOMIC DNA]</scope>
    <source>
        <strain evidence="8 9">ML15P13</strain>
    </source>
</reference>
<evidence type="ECO:0000256" key="1">
    <source>
        <dbReference type="ARBA" id="ARBA00004651"/>
    </source>
</evidence>
<dbReference type="Pfam" id="PF01292">
    <property type="entry name" value="Ni_hydr_CYTB"/>
    <property type="match status" value="1"/>
</dbReference>
<comment type="caution">
    <text evidence="8">The sequence shown here is derived from an EMBL/GenBank/DDBJ whole genome shotgun (WGS) entry which is preliminary data.</text>
</comment>
<evidence type="ECO:0000256" key="5">
    <source>
        <dbReference type="ARBA" id="ARBA00023136"/>
    </source>
</evidence>
<protein>
    <recommendedName>
        <fullName evidence="7">Cytochrome b561 bacterial/Ni-hydrogenase domain-containing protein</fullName>
    </recommendedName>
</protein>
<keyword evidence="2" id="KW-1003">Cell membrane</keyword>
<evidence type="ECO:0000313" key="8">
    <source>
        <dbReference type="EMBL" id="NNG24741.1"/>
    </source>
</evidence>
<sequence length="293" mass="32756">MPRASTRYYRHRLPVRISHWINLLCLIVLLMSGLGIFNAHPTLYWGASSYSNEPAFLEIRSETVLAATDGQAPGGEAKPTQSGEKRGRLRIGGVEFDTTGVLGVSTSASGTHNERAFPSWLTIPGAYSLADSRLWHFFFAWLFVLNGFFYIAYTLLSGHLRRDLLPDGRDLRGIGASIIEHLRFKHPEGEAARRYNVLQKLAYLIVIFILLPLIVVTGMAMSPMLNSLMTGWVDLFGGRQSARSIHFIVACLLLSFVLIHVFEVMVSGLWNHLRSMITGYYAIQSNPEKEPSS</sequence>
<dbReference type="AlphaFoldDB" id="A0A7Y2K1B2"/>
<feature type="transmembrane region" description="Helical" evidence="6">
    <location>
        <begin position="20"/>
        <end position="40"/>
    </location>
</feature>
<evidence type="ECO:0000256" key="2">
    <source>
        <dbReference type="ARBA" id="ARBA00022475"/>
    </source>
</evidence>
<dbReference type="InterPro" id="IPR016174">
    <property type="entry name" value="Di-haem_cyt_TM"/>
</dbReference>
<dbReference type="Gene3D" id="1.20.950.20">
    <property type="entry name" value="Transmembrane di-heme cytochromes, Chain C"/>
    <property type="match status" value="1"/>
</dbReference>
<keyword evidence="9" id="KW-1185">Reference proteome</keyword>
<keyword evidence="3 6" id="KW-0812">Transmembrane</keyword>
<dbReference type="Proteomes" id="UP000533905">
    <property type="component" value="Unassembled WGS sequence"/>
</dbReference>
<dbReference type="EMBL" id="JABAIV010000006">
    <property type="protein sequence ID" value="NNG24741.1"/>
    <property type="molecule type" value="Genomic_DNA"/>
</dbReference>
<name>A0A7Y2K1B2_9BURK</name>
<dbReference type="GO" id="GO:0020037">
    <property type="term" value="F:heme binding"/>
    <property type="evidence" value="ECO:0007669"/>
    <property type="project" value="TreeGrafter"/>
</dbReference>
<dbReference type="GO" id="GO:0022904">
    <property type="term" value="P:respiratory electron transport chain"/>
    <property type="evidence" value="ECO:0007669"/>
    <property type="project" value="InterPro"/>
</dbReference>